<keyword evidence="3" id="KW-1185">Reference proteome</keyword>
<evidence type="ECO:0000256" key="1">
    <source>
        <dbReference type="SAM" id="MobiDB-lite"/>
    </source>
</evidence>
<evidence type="ECO:0000313" key="3">
    <source>
        <dbReference type="Proteomes" id="UP000035682"/>
    </source>
</evidence>
<gene>
    <name evidence="2 4 5" type="ORF">SRAE_X000001200</name>
</gene>
<dbReference type="WBParaSite" id="SRAE_X000001200.1">
    <property type="protein sequence ID" value="SRAE_X000001200.1"/>
    <property type="gene ID" value="WBGene00265566"/>
</dbReference>
<sequence>MTGKILRKKNKRKNNGSKKNGGKKGEKQTEKNQIVFRKKINSLLNETTYKKKDIEEDNTNSNFLLNESYQTTYSGLSDSDSETCNQELIDFYRSLIPVVPYPNLSYSSSCSEFDYSPRIPLTLSQLGVTRHPDDITTDDDVLTDWEDETESREPSWPCLIRYPDELTTDEADRTDYEEESENGEQSWSHLIRYPDELTTDEADRTDYEEESGKEDGTQEDEITEEKENSTYINKKSRLTTLLLQLNLQKQI</sequence>
<evidence type="ECO:0000313" key="2">
    <source>
        <dbReference type="EMBL" id="CEF70681.1"/>
    </source>
</evidence>
<proteinExistence type="predicted"/>
<dbReference type="EMBL" id="LN609530">
    <property type="protein sequence ID" value="CEF70681.1"/>
    <property type="molecule type" value="Genomic_DNA"/>
</dbReference>
<evidence type="ECO:0000313" key="5">
    <source>
        <dbReference type="WormBase" id="SRAE_X000001200"/>
    </source>
</evidence>
<dbReference type="Proteomes" id="UP000035682">
    <property type="component" value="Unplaced"/>
</dbReference>
<feature type="region of interest" description="Disordered" evidence="1">
    <location>
        <begin position="173"/>
        <end position="230"/>
    </location>
</feature>
<reference evidence="4" key="2">
    <citation type="submission" date="2020-12" db="UniProtKB">
        <authorList>
            <consortium name="WormBaseParasite"/>
        </authorList>
    </citation>
    <scope>IDENTIFICATION</scope>
</reference>
<feature type="compositionally biased region" description="Acidic residues" evidence="1">
    <location>
        <begin position="206"/>
        <end position="224"/>
    </location>
</feature>
<feature type="region of interest" description="Disordered" evidence="1">
    <location>
        <begin position="1"/>
        <end position="33"/>
    </location>
</feature>
<evidence type="ECO:0000313" key="4">
    <source>
        <dbReference type="WBParaSite" id="SRAE_X000001200.1"/>
    </source>
</evidence>
<organism evidence="2">
    <name type="scientific">Strongyloides ratti</name>
    <name type="common">Parasitic roundworm</name>
    <dbReference type="NCBI Taxonomy" id="34506"/>
    <lineage>
        <taxon>Eukaryota</taxon>
        <taxon>Metazoa</taxon>
        <taxon>Ecdysozoa</taxon>
        <taxon>Nematoda</taxon>
        <taxon>Chromadorea</taxon>
        <taxon>Rhabditida</taxon>
        <taxon>Tylenchina</taxon>
        <taxon>Panagrolaimomorpha</taxon>
        <taxon>Strongyloidoidea</taxon>
        <taxon>Strongyloididae</taxon>
        <taxon>Strongyloides</taxon>
    </lineage>
</organism>
<dbReference type="RefSeq" id="XP_024509877.1">
    <property type="nucleotide sequence ID" value="XM_024644304.1"/>
</dbReference>
<dbReference type="AlphaFoldDB" id="A0A090LLT3"/>
<accession>A0A090LLT3</accession>
<dbReference type="CTD" id="36383059"/>
<feature type="compositionally biased region" description="Basic residues" evidence="1">
    <location>
        <begin position="1"/>
        <end position="22"/>
    </location>
</feature>
<name>A0A090LLT3_STRRB</name>
<reference evidence="2 3" key="1">
    <citation type="submission" date="2014-09" db="EMBL/GenBank/DDBJ databases">
        <authorList>
            <person name="Martin A.A."/>
        </authorList>
    </citation>
    <scope>NUCLEOTIDE SEQUENCE</scope>
    <source>
        <strain evidence="3">ED321</strain>
        <strain evidence="2">ED321 Heterogonic</strain>
    </source>
</reference>
<dbReference type="WormBase" id="SRAE_X000001200">
    <property type="protein sequence ID" value="SRP01554"/>
    <property type="gene ID" value="WBGene00265566"/>
</dbReference>
<dbReference type="GeneID" id="36383059"/>
<protein>
    <submittedName>
        <fullName evidence="2 4">Uncharacterized protein</fullName>
    </submittedName>
</protein>
<feature type="region of interest" description="Disordered" evidence="1">
    <location>
        <begin position="145"/>
        <end position="164"/>
    </location>
</feature>